<dbReference type="Proteomes" id="UP000246740">
    <property type="component" value="Unassembled WGS sequence"/>
</dbReference>
<dbReference type="GO" id="GO:0008270">
    <property type="term" value="F:zinc ion binding"/>
    <property type="evidence" value="ECO:0007669"/>
    <property type="project" value="UniProtKB-KW"/>
</dbReference>
<dbReference type="PROSITE" id="PS50103">
    <property type="entry name" value="ZF_C3H1"/>
    <property type="match status" value="1"/>
</dbReference>
<feature type="compositionally biased region" description="Basic and acidic residues" evidence="7">
    <location>
        <begin position="272"/>
        <end position="286"/>
    </location>
</feature>
<dbReference type="AlphaFoldDB" id="A0A317XIN8"/>
<dbReference type="PROSITE" id="PS50102">
    <property type="entry name" value="RRM"/>
    <property type="match status" value="1"/>
</dbReference>
<evidence type="ECO:0000256" key="2">
    <source>
        <dbReference type="ARBA" id="ARBA00022737"/>
    </source>
</evidence>
<dbReference type="GO" id="GO:0003723">
    <property type="term" value="F:RNA binding"/>
    <property type="evidence" value="ECO:0007669"/>
    <property type="project" value="UniProtKB-UniRule"/>
</dbReference>
<keyword evidence="2" id="KW-0677">Repeat</keyword>
<keyword evidence="5" id="KW-0694">RNA-binding</keyword>
<evidence type="ECO:0000313" key="11">
    <source>
        <dbReference type="Proteomes" id="UP000246740"/>
    </source>
</evidence>
<protein>
    <recommendedName>
        <fullName evidence="12">RNA-binding domain-containing protein</fullName>
    </recommendedName>
</protein>
<dbReference type="SUPFAM" id="SSF54928">
    <property type="entry name" value="RNA-binding domain, RBD"/>
    <property type="match status" value="1"/>
</dbReference>
<dbReference type="InterPro" id="IPR000571">
    <property type="entry name" value="Znf_CCCH"/>
</dbReference>
<evidence type="ECO:0000256" key="1">
    <source>
        <dbReference type="ARBA" id="ARBA00022723"/>
    </source>
</evidence>
<feature type="region of interest" description="Disordered" evidence="7">
    <location>
        <begin position="217"/>
        <end position="329"/>
    </location>
</feature>
<feature type="compositionally biased region" description="Low complexity" evidence="7">
    <location>
        <begin position="320"/>
        <end position="329"/>
    </location>
</feature>
<keyword evidence="3 6" id="KW-0863">Zinc-finger</keyword>
<evidence type="ECO:0000256" key="3">
    <source>
        <dbReference type="ARBA" id="ARBA00022771"/>
    </source>
</evidence>
<dbReference type="STRING" id="1882483.A0A317XIN8"/>
<evidence type="ECO:0000256" key="5">
    <source>
        <dbReference type="PROSITE-ProRule" id="PRU00176"/>
    </source>
</evidence>
<dbReference type="InterPro" id="IPR000504">
    <property type="entry name" value="RRM_dom"/>
</dbReference>
<dbReference type="SMART" id="SM00356">
    <property type="entry name" value="ZnF_C3H1"/>
    <property type="match status" value="2"/>
</dbReference>
<evidence type="ECO:0000256" key="7">
    <source>
        <dbReference type="SAM" id="MobiDB-lite"/>
    </source>
</evidence>
<dbReference type="Gene3D" id="3.30.70.330">
    <property type="match status" value="1"/>
</dbReference>
<keyword evidence="4 6" id="KW-0862">Zinc</keyword>
<dbReference type="FunFam" id="3.30.70.330:FF:000066">
    <property type="entry name" value="Splicing factor u2af 23 kDa subunit"/>
    <property type="match status" value="1"/>
</dbReference>
<keyword evidence="11" id="KW-1185">Reference proteome</keyword>
<feature type="compositionally biased region" description="Acidic residues" evidence="7">
    <location>
        <begin position="289"/>
        <end position="303"/>
    </location>
</feature>
<dbReference type="InterPro" id="IPR012677">
    <property type="entry name" value="Nucleotide-bd_a/b_plait_sf"/>
</dbReference>
<dbReference type="GO" id="GO:0089701">
    <property type="term" value="C:U2AF complex"/>
    <property type="evidence" value="ECO:0007669"/>
    <property type="project" value="InterPro"/>
</dbReference>
<dbReference type="Pfam" id="PF00642">
    <property type="entry name" value="zf-CCCH"/>
    <property type="match status" value="2"/>
</dbReference>
<evidence type="ECO:0000256" key="4">
    <source>
        <dbReference type="ARBA" id="ARBA00022833"/>
    </source>
</evidence>
<evidence type="ECO:0000313" key="10">
    <source>
        <dbReference type="EMBL" id="PWY97697.1"/>
    </source>
</evidence>
<dbReference type="EMBL" id="KZ819203">
    <property type="protein sequence ID" value="PWY97697.1"/>
    <property type="molecule type" value="Genomic_DNA"/>
</dbReference>
<sequence>MASYLASIYGTEQDKVNCSFYYKIGACRHGDRCSRKHIRPTYSCTILISNIYRNPRHHEQDCTITDSELQAQFNAFYEDMFVELAKYGTLLEMHVCDNVGDHLIGNVYARYKYEDEAQTAVDALNDRWYDAKPLFAELSPVTDFHEACCRQNEIAECNRGGFCNFMHLRYASERLRKELGHQLAVELRLRKQAPASASAAGLTKKLGWKERLALEEGRAPDSLSQDTAKDSEGDHVSEPSDWRKGDSGGDWRSAPRNPDPSLEEAQAARSPADNHSRDRSRDERTPDIYADDDDDDDDDDDEAGSGSGTRSPKRPRTRRSQSPPHTRET</sequence>
<evidence type="ECO:0000259" key="8">
    <source>
        <dbReference type="PROSITE" id="PS50102"/>
    </source>
</evidence>
<feature type="domain" description="RRM" evidence="8">
    <location>
        <begin position="44"/>
        <end position="141"/>
    </location>
</feature>
<gene>
    <name evidence="10" type="ORF">BCV70DRAFT_166472</name>
</gene>
<dbReference type="InterPro" id="IPR009145">
    <property type="entry name" value="U2AF_small"/>
</dbReference>
<evidence type="ECO:0000259" key="9">
    <source>
        <dbReference type="PROSITE" id="PS50103"/>
    </source>
</evidence>
<evidence type="ECO:0000256" key="6">
    <source>
        <dbReference type="PROSITE-ProRule" id="PRU00723"/>
    </source>
</evidence>
<dbReference type="InterPro" id="IPR003954">
    <property type="entry name" value="RRM_euk-type"/>
</dbReference>
<feature type="zinc finger region" description="C3H1-type" evidence="6">
    <location>
        <begin position="12"/>
        <end position="40"/>
    </location>
</feature>
<proteinExistence type="predicted"/>
<dbReference type="SMART" id="SM00361">
    <property type="entry name" value="RRM_1"/>
    <property type="match status" value="1"/>
</dbReference>
<reference evidence="10 11" key="1">
    <citation type="journal article" date="2018" name="Mol. Biol. Evol.">
        <title>Broad Genomic Sampling Reveals a Smut Pathogenic Ancestry of the Fungal Clade Ustilaginomycotina.</title>
        <authorList>
            <person name="Kijpornyongpan T."/>
            <person name="Mondo S.J."/>
            <person name="Barry K."/>
            <person name="Sandor L."/>
            <person name="Lee J."/>
            <person name="Lipzen A."/>
            <person name="Pangilinan J."/>
            <person name="LaButti K."/>
            <person name="Hainaut M."/>
            <person name="Henrissat B."/>
            <person name="Grigoriev I.V."/>
            <person name="Spatafora J.W."/>
            <person name="Aime M.C."/>
        </authorList>
    </citation>
    <scope>NUCLEOTIDE SEQUENCE [LARGE SCALE GENOMIC DNA]</scope>
    <source>
        <strain evidence="10 11">MCA 3645</strain>
    </source>
</reference>
<dbReference type="GO" id="GO:0000398">
    <property type="term" value="P:mRNA splicing, via spliceosome"/>
    <property type="evidence" value="ECO:0007669"/>
    <property type="project" value="InterPro"/>
</dbReference>
<dbReference type="PRINTS" id="PR01848">
    <property type="entry name" value="U2AUXFACTOR"/>
</dbReference>
<evidence type="ECO:0008006" key="12">
    <source>
        <dbReference type="Google" id="ProtNLM"/>
    </source>
</evidence>
<name>A0A317XIN8_9BASI</name>
<feature type="domain" description="C3H1-type" evidence="9">
    <location>
        <begin position="12"/>
        <end position="40"/>
    </location>
</feature>
<dbReference type="FunCoup" id="A0A317XIN8">
    <property type="interactions" value="438"/>
</dbReference>
<accession>A0A317XIN8</accession>
<keyword evidence="1 6" id="KW-0479">Metal-binding</keyword>
<dbReference type="OrthoDB" id="423462at2759"/>
<feature type="compositionally biased region" description="Basic and acidic residues" evidence="7">
    <location>
        <begin position="227"/>
        <end position="249"/>
    </location>
</feature>
<organism evidence="10 11">
    <name type="scientific">Testicularia cyperi</name>
    <dbReference type="NCBI Taxonomy" id="1882483"/>
    <lineage>
        <taxon>Eukaryota</taxon>
        <taxon>Fungi</taxon>
        <taxon>Dikarya</taxon>
        <taxon>Basidiomycota</taxon>
        <taxon>Ustilaginomycotina</taxon>
        <taxon>Ustilaginomycetes</taxon>
        <taxon>Ustilaginales</taxon>
        <taxon>Anthracoideaceae</taxon>
        <taxon>Testicularia</taxon>
    </lineage>
</organism>
<dbReference type="PANTHER" id="PTHR12620">
    <property type="entry name" value="U2 SNRNP AUXILIARY FACTOR, SMALL SUBUNIT"/>
    <property type="match status" value="1"/>
</dbReference>
<dbReference type="InParanoid" id="A0A317XIN8"/>
<dbReference type="InterPro" id="IPR035979">
    <property type="entry name" value="RBD_domain_sf"/>
</dbReference>